<evidence type="ECO:0000256" key="1">
    <source>
        <dbReference type="ARBA" id="ARBA00022679"/>
    </source>
</evidence>
<dbReference type="EMBL" id="JBHSIM010000039">
    <property type="protein sequence ID" value="MFC4834510.1"/>
    <property type="molecule type" value="Genomic_DNA"/>
</dbReference>
<name>A0ABV9RLC8_9PSEU</name>
<dbReference type="EC" id="2.3.-.-" evidence="3"/>
<dbReference type="GO" id="GO:0016746">
    <property type="term" value="F:acyltransferase activity"/>
    <property type="evidence" value="ECO:0007669"/>
    <property type="project" value="UniProtKB-KW"/>
</dbReference>
<comment type="caution">
    <text evidence="3">The sequence shown here is derived from an EMBL/GenBank/DDBJ whole genome shotgun (WGS) entry which is preliminary data.</text>
</comment>
<dbReference type="SUPFAM" id="SSF55729">
    <property type="entry name" value="Acyl-CoA N-acyltransferases (Nat)"/>
    <property type="match status" value="1"/>
</dbReference>
<dbReference type="PROSITE" id="PS51186">
    <property type="entry name" value="GNAT"/>
    <property type="match status" value="1"/>
</dbReference>
<evidence type="ECO:0000313" key="3">
    <source>
        <dbReference type="EMBL" id="MFC4834510.1"/>
    </source>
</evidence>
<organism evidence="3 4">
    <name type="scientific">Actinomycetospora chibensis</name>
    <dbReference type="NCBI Taxonomy" id="663606"/>
    <lineage>
        <taxon>Bacteria</taxon>
        <taxon>Bacillati</taxon>
        <taxon>Actinomycetota</taxon>
        <taxon>Actinomycetes</taxon>
        <taxon>Pseudonocardiales</taxon>
        <taxon>Pseudonocardiaceae</taxon>
        <taxon>Actinomycetospora</taxon>
    </lineage>
</organism>
<keyword evidence="4" id="KW-1185">Reference proteome</keyword>
<evidence type="ECO:0000313" key="4">
    <source>
        <dbReference type="Proteomes" id="UP001595909"/>
    </source>
</evidence>
<dbReference type="InterPro" id="IPR050769">
    <property type="entry name" value="NAT_camello-type"/>
</dbReference>
<accession>A0ABV9RLC8</accession>
<dbReference type="PANTHER" id="PTHR13947:SF37">
    <property type="entry name" value="LD18367P"/>
    <property type="match status" value="1"/>
</dbReference>
<proteinExistence type="predicted"/>
<reference evidence="4" key="1">
    <citation type="journal article" date="2019" name="Int. J. Syst. Evol. Microbiol.">
        <title>The Global Catalogue of Microorganisms (GCM) 10K type strain sequencing project: providing services to taxonomists for standard genome sequencing and annotation.</title>
        <authorList>
            <consortium name="The Broad Institute Genomics Platform"/>
            <consortium name="The Broad Institute Genome Sequencing Center for Infectious Disease"/>
            <person name="Wu L."/>
            <person name="Ma J."/>
        </authorList>
    </citation>
    <scope>NUCLEOTIDE SEQUENCE [LARGE SCALE GENOMIC DNA]</scope>
    <source>
        <strain evidence="4">CCUG 50347</strain>
    </source>
</reference>
<gene>
    <name evidence="3" type="ORF">ACFPEL_19000</name>
</gene>
<dbReference type="RefSeq" id="WP_274190655.1">
    <property type="nucleotide sequence ID" value="NZ_BAABHN010000039.1"/>
</dbReference>
<dbReference type="CDD" id="cd04301">
    <property type="entry name" value="NAT_SF"/>
    <property type="match status" value="1"/>
</dbReference>
<keyword evidence="3" id="KW-0012">Acyltransferase</keyword>
<dbReference type="InterPro" id="IPR000182">
    <property type="entry name" value="GNAT_dom"/>
</dbReference>
<dbReference type="Pfam" id="PF00583">
    <property type="entry name" value="Acetyltransf_1"/>
    <property type="match status" value="1"/>
</dbReference>
<dbReference type="Proteomes" id="UP001595909">
    <property type="component" value="Unassembled WGS sequence"/>
</dbReference>
<protein>
    <submittedName>
        <fullName evidence="3">GNAT family N-acetyltransferase</fullName>
        <ecNumber evidence="3">2.3.-.-</ecNumber>
    </submittedName>
</protein>
<dbReference type="InterPro" id="IPR016181">
    <property type="entry name" value="Acyl_CoA_acyltransferase"/>
</dbReference>
<sequence>MGEVTIRAMDRPGDLGWVLMAHGELYAREYGWAIEAVTARIVADHATHARPGLDAGWIAELDGRRVGSVLCVREDERTARLRLLLVDPGARGHGLGRQLVTCCIDFARDAGYARLVLWTNEPLAAARRLYLDGGFRLTGEERHREFGAEVLGQSYALELNA</sequence>
<evidence type="ECO:0000259" key="2">
    <source>
        <dbReference type="PROSITE" id="PS51186"/>
    </source>
</evidence>
<feature type="domain" description="N-acetyltransferase" evidence="2">
    <location>
        <begin position="4"/>
        <end position="161"/>
    </location>
</feature>
<dbReference type="PANTHER" id="PTHR13947">
    <property type="entry name" value="GNAT FAMILY N-ACETYLTRANSFERASE"/>
    <property type="match status" value="1"/>
</dbReference>
<dbReference type="Gene3D" id="3.40.630.30">
    <property type="match status" value="1"/>
</dbReference>
<keyword evidence="1 3" id="KW-0808">Transferase</keyword>